<feature type="region of interest" description="Disordered" evidence="1">
    <location>
        <begin position="201"/>
        <end position="227"/>
    </location>
</feature>
<evidence type="ECO:0000256" key="2">
    <source>
        <dbReference type="SAM" id="Phobius"/>
    </source>
</evidence>
<dbReference type="EMBL" id="MN740460">
    <property type="protein sequence ID" value="QHU27693.1"/>
    <property type="molecule type" value="Genomic_DNA"/>
</dbReference>
<reference evidence="3" key="1">
    <citation type="journal article" date="2020" name="Nature">
        <title>Giant virus diversity and host interactions through global metagenomics.</title>
        <authorList>
            <person name="Schulz F."/>
            <person name="Roux S."/>
            <person name="Paez-Espino D."/>
            <person name="Jungbluth S."/>
            <person name="Walsh D.A."/>
            <person name="Denef V.J."/>
            <person name="McMahon K.D."/>
            <person name="Konstantinidis K.T."/>
            <person name="Eloe-Fadrosh E.A."/>
            <person name="Kyrpides N.C."/>
            <person name="Woyke T."/>
        </authorList>
    </citation>
    <scope>NUCLEOTIDE SEQUENCE</scope>
    <source>
        <strain evidence="3">GVMAG-M-3300027769-26</strain>
    </source>
</reference>
<dbReference type="AlphaFoldDB" id="A0A6C0LAT4"/>
<sequence>MRLNVVNNYKTIYYNFLASFYLCLNCVLPYYDDVIISLQSQAIKLLIDNDTLNMKKVKKIRMIEFIDSLDKSDKIILDKEKDIILIDYCIYECHDDSNGAESTESTESTESASGPETETDSNTNEAGAKYSGMTSSDSDPDKDPYEPRKKKSRIDNDYIPQPTGPMKDKDDYYNMGVYAVSATAAAAATVANNAAKYLIEDSGSNSTDTADTTDTTDTTDTADTDEDGLDKEIDVSIRNIIQHIIYDKNKDD</sequence>
<organism evidence="3">
    <name type="scientific">viral metagenome</name>
    <dbReference type="NCBI Taxonomy" id="1070528"/>
    <lineage>
        <taxon>unclassified sequences</taxon>
        <taxon>metagenomes</taxon>
        <taxon>organismal metagenomes</taxon>
    </lineage>
</organism>
<evidence type="ECO:0000313" key="3">
    <source>
        <dbReference type="EMBL" id="QHU27693.1"/>
    </source>
</evidence>
<protein>
    <submittedName>
        <fullName evidence="3">Uncharacterized protein</fullName>
    </submittedName>
</protein>
<feature type="compositionally biased region" description="Low complexity" evidence="1">
    <location>
        <begin position="99"/>
        <end position="116"/>
    </location>
</feature>
<accession>A0A6C0LAT4</accession>
<feature type="region of interest" description="Disordered" evidence="1">
    <location>
        <begin position="97"/>
        <end position="169"/>
    </location>
</feature>
<feature type="compositionally biased region" description="Low complexity" evidence="1">
    <location>
        <begin position="207"/>
        <end position="219"/>
    </location>
</feature>
<name>A0A6C0LAT4_9ZZZZ</name>
<keyword evidence="2" id="KW-0472">Membrane</keyword>
<keyword evidence="2" id="KW-1133">Transmembrane helix</keyword>
<feature type="transmembrane region" description="Helical" evidence="2">
    <location>
        <begin position="12"/>
        <end position="31"/>
    </location>
</feature>
<keyword evidence="2" id="KW-0812">Transmembrane</keyword>
<proteinExistence type="predicted"/>
<evidence type="ECO:0000256" key="1">
    <source>
        <dbReference type="SAM" id="MobiDB-lite"/>
    </source>
</evidence>